<keyword evidence="2" id="KW-0479">Metal-binding</keyword>
<reference evidence="4 5" key="1">
    <citation type="submission" date="2016-12" db="EMBL/GenBank/DDBJ databases">
        <title>Candidatus Reconcilibacillus cellulovorans genome.</title>
        <authorList>
            <person name="Kolinko S."/>
            <person name="Wu Y.-W."/>
            <person name="Tachea F."/>
            <person name="Denzel E."/>
            <person name="Hiras J."/>
            <person name="Baecker N."/>
            <person name="Chan L.J."/>
            <person name="Eichorst S.A."/>
            <person name="Frey D."/>
            <person name="Adams P.D."/>
            <person name="Pray T."/>
            <person name="Tanjore D."/>
            <person name="Petzold C.J."/>
            <person name="Gladden J.M."/>
            <person name="Simmons B.A."/>
            <person name="Singer S.W."/>
        </authorList>
    </citation>
    <scope>NUCLEOTIDE SEQUENCE [LARGE SCALE GENOMIC DNA]</scope>
    <source>
        <strain evidence="4">JTherm</strain>
    </source>
</reference>
<evidence type="ECO:0000256" key="2">
    <source>
        <dbReference type="RuleBase" id="RU362039"/>
    </source>
</evidence>
<comment type="caution">
    <text evidence="4">The sequence shown here is derived from an EMBL/GenBank/DDBJ whole genome shotgun (WGS) entry which is preliminary data.</text>
</comment>
<accession>A0A2A6DZ21</accession>
<comment type="similarity">
    <text evidence="1 2">Belongs to the metallophosphoesterase superfamily. YfcE family.</text>
</comment>
<dbReference type="InterPro" id="IPR029052">
    <property type="entry name" value="Metallo-depent_PP-like"/>
</dbReference>
<gene>
    <name evidence="4" type="ORF">BLM47_09720</name>
</gene>
<proteinExistence type="inferred from homology"/>
<dbReference type="PANTHER" id="PTHR11124">
    <property type="entry name" value="VACUOLAR SORTING PROTEIN VPS29"/>
    <property type="match status" value="1"/>
</dbReference>
<evidence type="ECO:0000259" key="3">
    <source>
        <dbReference type="Pfam" id="PF12850"/>
    </source>
</evidence>
<comment type="cofactor">
    <cofactor evidence="2">
        <name>a divalent metal cation</name>
        <dbReference type="ChEBI" id="CHEBI:60240"/>
    </cofactor>
</comment>
<dbReference type="Proteomes" id="UP000243688">
    <property type="component" value="Unassembled WGS sequence"/>
</dbReference>
<dbReference type="EC" id="3.1.4.-" evidence="2"/>
<evidence type="ECO:0000256" key="1">
    <source>
        <dbReference type="ARBA" id="ARBA00008950"/>
    </source>
</evidence>
<sequence>MRIGVVSDTHLRRVSELPEPLSRGLKGVDLILHAGDWTDERIVELFESIAPVESVAGNNDPPEIVRRFGRRKEIAVAGIRIGLIHGDSWSHSAEECAWNAFASRTPDIIVFGHSHIPHLERRGQTLLFNPGSPTDRRFQPQYSFGILEISGGRVEARHIFYEKL</sequence>
<dbReference type="AlphaFoldDB" id="A0A2A6DZ21"/>
<dbReference type="InterPro" id="IPR000979">
    <property type="entry name" value="Phosphodiesterase_MJ0936/Vps29"/>
</dbReference>
<dbReference type="SUPFAM" id="SSF56300">
    <property type="entry name" value="Metallo-dependent phosphatases"/>
    <property type="match status" value="1"/>
</dbReference>
<organism evidence="4 5">
    <name type="scientific">Candidatus Reconcilbacillus cellulovorans</name>
    <dbReference type="NCBI Taxonomy" id="1906605"/>
    <lineage>
        <taxon>Bacteria</taxon>
        <taxon>Bacillati</taxon>
        <taxon>Bacillota</taxon>
        <taxon>Bacilli</taxon>
        <taxon>Bacillales</taxon>
        <taxon>Paenibacillaceae</taxon>
        <taxon>Candidatus Reconcilbacillus</taxon>
    </lineage>
</organism>
<evidence type="ECO:0000313" key="4">
    <source>
        <dbReference type="EMBL" id="PDO09993.1"/>
    </source>
</evidence>
<dbReference type="InterPro" id="IPR024654">
    <property type="entry name" value="Calcineurin-like_PHP_lpxH"/>
</dbReference>
<dbReference type="GO" id="GO:0046872">
    <property type="term" value="F:metal ion binding"/>
    <property type="evidence" value="ECO:0007669"/>
    <property type="project" value="UniProtKB-KW"/>
</dbReference>
<protein>
    <recommendedName>
        <fullName evidence="2">Phosphoesterase</fullName>
        <ecNumber evidence="2">3.1.4.-</ecNumber>
    </recommendedName>
</protein>
<dbReference type="GO" id="GO:0016787">
    <property type="term" value="F:hydrolase activity"/>
    <property type="evidence" value="ECO:0007669"/>
    <property type="project" value="UniProtKB-UniRule"/>
</dbReference>
<dbReference type="EMBL" id="MOXJ01000022">
    <property type="protein sequence ID" value="PDO09993.1"/>
    <property type="molecule type" value="Genomic_DNA"/>
</dbReference>
<dbReference type="Pfam" id="PF12850">
    <property type="entry name" value="Metallophos_2"/>
    <property type="match status" value="1"/>
</dbReference>
<dbReference type="NCBIfam" id="TIGR00040">
    <property type="entry name" value="yfcE"/>
    <property type="match status" value="1"/>
</dbReference>
<dbReference type="Gene3D" id="3.60.21.10">
    <property type="match status" value="1"/>
</dbReference>
<name>A0A2A6DZ21_9BACL</name>
<feature type="domain" description="Calcineurin-like phosphoesterase" evidence="3">
    <location>
        <begin position="1"/>
        <end position="150"/>
    </location>
</feature>
<evidence type="ECO:0000313" key="5">
    <source>
        <dbReference type="Proteomes" id="UP000243688"/>
    </source>
</evidence>